<name>A0A0F9F8Q5_9ZZZZ</name>
<dbReference type="SUPFAM" id="SSF54292">
    <property type="entry name" value="2Fe-2S ferredoxin-like"/>
    <property type="match status" value="1"/>
</dbReference>
<dbReference type="Gene3D" id="3.10.20.880">
    <property type="match status" value="1"/>
</dbReference>
<sequence length="324" mass="35203">MTQYAVTFSPLERSVTVEGGTTLLEAVGKAHITIDSVCGGDGICGRCKMIVREGPVGGTPTALLTREEVRQGVVLACQTTVEGDLQIEIPEETRAKEKTVIDRDAQRFRAVTSGTKRHEFERSPIADKLLLHLEPPTLDNNIDDCRRIEDWISKFTGISSIQTGLKIIRQIPDILRENEFTVTAIIGRRQGVVEVIDIEGGDTSAQNFMAVVDVGTSTIVVHLVDAVTMATVGAQACFNSQSNFGAEVTARIIAAEKRGPETLQRVLVEDINRLISALAAEHSVNLKDITAVVCAGNTAMMHFLLGIPTRNIRRSPYIATTIEP</sequence>
<dbReference type="PROSITE" id="PS51085">
    <property type="entry name" value="2FE2S_FER_2"/>
    <property type="match status" value="1"/>
</dbReference>
<feature type="domain" description="2Fe-2S ferredoxin-type" evidence="1">
    <location>
        <begin position="4"/>
        <end position="93"/>
    </location>
</feature>
<dbReference type="Pfam" id="PF00111">
    <property type="entry name" value="Fer2"/>
    <property type="match status" value="1"/>
</dbReference>
<comment type="caution">
    <text evidence="2">The sequence shown here is derived from an EMBL/GenBank/DDBJ whole genome shotgun (WGS) entry which is preliminary data.</text>
</comment>
<dbReference type="InterPro" id="IPR040506">
    <property type="entry name" value="RACo_linker"/>
</dbReference>
<evidence type="ECO:0000259" key="1">
    <source>
        <dbReference type="PROSITE" id="PS51085"/>
    </source>
</evidence>
<dbReference type="GO" id="GO:0051536">
    <property type="term" value="F:iron-sulfur cluster binding"/>
    <property type="evidence" value="ECO:0007669"/>
    <property type="project" value="InterPro"/>
</dbReference>
<dbReference type="Pfam" id="PF17651">
    <property type="entry name" value="Raco_middle"/>
    <property type="match status" value="1"/>
</dbReference>
<dbReference type="EMBL" id="LAZR01033643">
    <property type="protein sequence ID" value="KKL47492.1"/>
    <property type="molecule type" value="Genomic_DNA"/>
</dbReference>
<dbReference type="AlphaFoldDB" id="A0A0F9F8Q5"/>
<feature type="non-terminal residue" evidence="2">
    <location>
        <position position="324"/>
    </location>
</feature>
<dbReference type="Gene3D" id="3.10.20.30">
    <property type="match status" value="1"/>
</dbReference>
<dbReference type="InterPro" id="IPR036010">
    <property type="entry name" value="2Fe-2S_ferredoxin-like_sf"/>
</dbReference>
<accession>A0A0F9F8Q5</accession>
<dbReference type="Gene3D" id="3.30.420.480">
    <property type="entry name" value="Domain of unknown function (DUF4445)"/>
    <property type="match status" value="1"/>
</dbReference>
<protein>
    <recommendedName>
        <fullName evidence="1">2Fe-2S ferredoxin-type domain-containing protein</fullName>
    </recommendedName>
</protein>
<dbReference type="InterPro" id="IPR042259">
    <property type="entry name" value="Raco-like_middle_sf"/>
</dbReference>
<dbReference type="CDD" id="cd00207">
    <property type="entry name" value="fer2"/>
    <property type="match status" value="1"/>
</dbReference>
<dbReference type="PANTHER" id="PTHR42895:SF2">
    <property type="entry name" value="IRON-SULFUR CLUSTER PROTEIN"/>
    <property type="match status" value="1"/>
</dbReference>
<dbReference type="InterPro" id="IPR012675">
    <property type="entry name" value="Beta-grasp_dom_sf"/>
</dbReference>
<gene>
    <name evidence="2" type="ORF">LCGC14_2335010</name>
</gene>
<dbReference type="Pfam" id="PF17650">
    <property type="entry name" value="RACo_linker"/>
    <property type="match status" value="1"/>
</dbReference>
<dbReference type="InterPro" id="IPR052911">
    <property type="entry name" value="Corrinoid_activation_enz"/>
</dbReference>
<reference evidence="2" key="1">
    <citation type="journal article" date="2015" name="Nature">
        <title>Complex archaea that bridge the gap between prokaryotes and eukaryotes.</title>
        <authorList>
            <person name="Spang A."/>
            <person name="Saw J.H."/>
            <person name="Jorgensen S.L."/>
            <person name="Zaremba-Niedzwiedzka K."/>
            <person name="Martijn J."/>
            <person name="Lind A.E."/>
            <person name="van Eijk R."/>
            <person name="Schleper C."/>
            <person name="Guy L."/>
            <person name="Ettema T.J."/>
        </authorList>
    </citation>
    <scope>NUCLEOTIDE SEQUENCE</scope>
</reference>
<dbReference type="PANTHER" id="PTHR42895">
    <property type="entry name" value="IRON-SULFUR CLUSTER-BINDING PROTEIN-RELATED"/>
    <property type="match status" value="1"/>
</dbReference>
<dbReference type="InterPro" id="IPR001041">
    <property type="entry name" value="2Fe-2S_ferredoxin-type"/>
</dbReference>
<dbReference type="InterPro" id="IPR041414">
    <property type="entry name" value="Raco-like_middle"/>
</dbReference>
<organism evidence="2">
    <name type="scientific">marine sediment metagenome</name>
    <dbReference type="NCBI Taxonomy" id="412755"/>
    <lineage>
        <taxon>unclassified sequences</taxon>
        <taxon>metagenomes</taxon>
        <taxon>ecological metagenomes</taxon>
    </lineage>
</organism>
<proteinExistence type="predicted"/>
<evidence type="ECO:0000313" key="2">
    <source>
        <dbReference type="EMBL" id="KKL47492.1"/>
    </source>
</evidence>